<reference evidence="5" key="1">
    <citation type="submission" date="2017-01" db="EMBL/GenBank/DDBJ databases">
        <authorList>
            <person name="Varghese N."/>
            <person name="Submissions S."/>
        </authorList>
    </citation>
    <scope>NUCLEOTIDE SEQUENCE [LARGE SCALE GENOMIC DNA]</scope>
    <source>
        <strain evidence="5">DSM 15366</strain>
    </source>
</reference>
<dbReference type="EMBL" id="FTMA01000004">
    <property type="protein sequence ID" value="SIQ93274.1"/>
    <property type="molecule type" value="Genomic_DNA"/>
</dbReference>
<dbReference type="InterPro" id="IPR010998">
    <property type="entry name" value="Integrase_recombinase_N"/>
</dbReference>
<keyword evidence="2" id="KW-0233">DNA recombination</keyword>
<evidence type="ECO:0000259" key="3">
    <source>
        <dbReference type="PROSITE" id="PS51898"/>
    </source>
</evidence>
<dbReference type="GO" id="GO:0006310">
    <property type="term" value="P:DNA recombination"/>
    <property type="evidence" value="ECO:0007669"/>
    <property type="project" value="UniProtKB-KW"/>
</dbReference>
<gene>
    <name evidence="4" type="ORF">SAMN05421797_104211</name>
</gene>
<name>A0A1N6WT31_9FLAO</name>
<dbReference type="Gene3D" id="1.10.150.130">
    <property type="match status" value="1"/>
</dbReference>
<sequence length="421" mass="49592">MGYFFDTLQTAYDTAYSEGLKKKYTDPKIYHGGENFDLSKRWYVYFSYEHPTEKDVNGEPKMTRQTPVYAKINQRFHTKRERLAQLNILKDILSEMLKDGHSPYEGEMNMKTEEYTAESALDFAHSLKIKTLNPTSIMDYESRFKRFKKYLDSRKLLKRSILSIDKKVVNAYLNSILKTSSARNRNNTRTVLSAHFTVLEENDIIPKNFIQSIKPLKTNPKRNKTYTLKMVDELYEFLSEKDPQLLLFIKLVSYNFLRPIEVCRIKVGDLNLEQNLLYVKAKNKVVKTKIIPNIILEELEKLDLSNAQDYLITPEGVGPWTTSEVNKRDYFSKRFKKIKDAYNVHLEKTGETYRLGKDHTVYSFRHTFITKLYREMRIECSRTETHDRLMLITGHSSLQALVSYLRDIDAELPEDYSTYLK</sequence>
<dbReference type="GO" id="GO:0003677">
    <property type="term" value="F:DNA binding"/>
    <property type="evidence" value="ECO:0007669"/>
    <property type="project" value="UniProtKB-KW"/>
</dbReference>
<evidence type="ECO:0000313" key="5">
    <source>
        <dbReference type="Proteomes" id="UP000186953"/>
    </source>
</evidence>
<dbReference type="STRING" id="228959.SAMN05421797_104211"/>
<dbReference type="Proteomes" id="UP000186953">
    <property type="component" value="Unassembled WGS sequence"/>
</dbReference>
<dbReference type="CDD" id="cd00397">
    <property type="entry name" value="DNA_BRE_C"/>
    <property type="match status" value="1"/>
</dbReference>
<evidence type="ECO:0000256" key="1">
    <source>
        <dbReference type="ARBA" id="ARBA00023125"/>
    </source>
</evidence>
<dbReference type="AlphaFoldDB" id="A0A1N6WT31"/>
<dbReference type="SUPFAM" id="SSF56349">
    <property type="entry name" value="DNA breaking-rejoining enzymes"/>
    <property type="match status" value="1"/>
</dbReference>
<dbReference type="InterPro" id="IPR013762">
    <property type="entry name" value="Integrase-like_cat_sf"/>
</dbReference>
<proteinExistence type="predicted"/>
<dbReference type="PROSITE" id="PS51898">
    <property type="entry name" value="TYR_RECOMBINASE"/>
    <property type="match status" value="1"/>
</dbReference>
<dbReference type="Gene3D" id="1.10.443.10">
    <property type="entry name" value="Intergrase catalytic core"/>
    <property type="match status" value="1"/>
</dbReference>
<feature type="domain" description="Tyr recombinase" evidence="3">
    <location>
        <begin position="221"/>
        <end position="417"/>
    </location>
</feature>
<keyword evidence="5" id="KW-1185">Reference proteome</keyword>
<organism evidence="4 5">
    <name type="scientific">Maribacter ulvicola</name>
    <dbReference type="NCBI Taxonomy" id="228959"/>
    <lineage>
        <taxon>Bacteria</taxon>
        <taxon>Pseudomonadati</taxon>
        <taxon>Bacteroidota</taxon>
        <taxon>Flavobacteriia</taxon>
        <taxon>Flavobacteriales</taxon>
        <taxon>Flavobacteriaceae</taxon>
        <taxon>Maribacter</taxon>
    </lineage>
</organism>
<dbReference type="InterPro" id="IPR002104">
    <property type="entry name" value="Integrase_catalytic"/>
</dbReference>
<protein>
    <submittedName>
        <fullName evidence="4">Site-specific recombinase XerD</fullName>
    </submittedName>
</protein>
<dbReference type="OrthoDB" id="9806835at2"/>
<accession>A0A1N6WT31</accession>
<keyword evidence="1" id="KW-0238">DNA-binding</keyword>
<dbReference type="Pfam" id="PF00589">
    <property type="entry name" value="Phage_integrase"/>
    <property type="match status" value="1"/>
</dbReference>
<evidence type="ECO:0000313" key="4">
    <source>
        <dbReference type="EMBL" id="SIQ93274.1"/>
    </source>
</evidence>
<dbReference type="InterPro" id="IPR011010">
    <property type="entry name" value="DNA_brk_join_enz"/>
</dbReference>
<dbReference type="GO" id="GO:0015074">
    <property type="term" value="P:DNA integration"/>
    <property type="evidence" value="ECO:0007669"/>
    <property type="project" value="InterPro"/>
</dbReference>
<evidence type="ECO:0000256" key="2">
    <source>
        <dbReference type="ARBA" id="ARBA00023172"/>
    </source>
</evidence>